<dbReference type="SUPFAM" id="SSF54001">
    <property type="entry name" value="Cysteine proteinases"/>
    <property type="match status" value="1"/>
</dbReference>
<dbReference type="Gene3D" id="3.10.620.30">
    <property type="match status" value="1"/>
</dbReference>
<dbReference type="GO" id="GO:0008233">
    <property type="term" value="F:peptidase activity"/>
    <property type="evidence" value="ECO:0007669"/>
    <property type="project" value="UniProtKB-KW"/>
</dbReference>
<dbReference type="PANTHER" id="PTHR39327:SF1">
    <property type="entry name" value="BLR5470 PROTEIN"/>
    <property type="match status" value="1"/>
</dbReference>
<dbReference type="NCBIfam" id="NF045674">
    <property type="entry name" value="CystProtLapG"/>
    <property type="match status" value="1"/>
</dbReference>
<organism evidence="1 2">
    <name type="scientific">Pseudomonas zhanjiangensis</name>
    <dbReference type="NCBI Taxonomy" id="3239015"/>
    <lineage>
        <taxon>Bacteria</taxon>
        <taxon>Pseudomonadati</taxon>
        <taxon>Pseudomonadota</taxon>
        <taxon>Gammaproteobacteria</taxon>
        <taxon>Pseudomonadales</taxon>
        <taxon>Pseudomonadaceae</taxon>
        <taxon>Pseudomonas</taxon>
    </lineage>
</organism>
<proteinExistence type="predicted"/>
<evidence type="ECO:0000313" key="2">
    <source>
        <dbReference type="Proteomes" id="UP001560296"/>
    </source>
</evidence>
<dbReference type="Proteomes" id="UP001560296">
    <property type="component" value="Unassembled WGS sequence"/>
</dbReference>
<dbReference type="EMBL" id="JBFTEG010000005">
    <property type="protein sequence ID" value="MEX6502100.1"/>
    <property type="molecule type" value="Genomic_DNA"/>
</dbReference>
<keyword evidence="1" id="KW-0645">Protease</keyword>
<evidence type="ECO:0000313" key="1">
    <source>
        <dbReference type="EMBL" id="MEX6502100.1"/>
    </source>
</evidence>
<keyword evidence="1" id="KW-0378">Hydrolase</keyword>
<reference evidence="1 2" key="1">
    <citation type="submission" date="2024-07" db="EMBL/GenBank/DDBJ databases">
        <authorList>
            <person name="Li M."/>
        </authorList>
    </citation>
    <scope>NUCLEOTIDE SEQUENCE [LARGE SCALE GENOMIC DNA]</scope>
    <source>
        <strain evidence="1 2">25A3E</strain>
    </source>
</reference>
<sequence>MRKMRPWQRLAGWQVVRHWSRLTISGSLAALLALGSAWADWDFTLIIGRAEQRYGPLGSARDRLLAWQALTAGSRQLPEMERLAQVNHFFNRQLRFTDDNALWHQVDYWATPVESLVRGAGDCEDYAIAKYFSLRQLGVPSAKLRITYVKALRLNQAHMVLTYYASPGAEPLVLDNLIDDIRPASQRRDLLPVYAFNAEGLYLPGARQSKGDSKKLSRWQDLLKKMRAEGFAIGDG</sequence>
<dbReference type="GO" id="GO:0006508">
    <property type="term" value="P:proteolysis"/>
    <property type="evidence" value="ECO:0007669"/>
    <property type="project" value="UniProtKB-KW"/>
</dbReference>
<name>A0ABV3YU48_9PSED</name>
<comment type="caution">
    <text evidence="1">The sequence shown here is derived from an EMBL/GenBank/DDBJ whole genome shotgun (WGS) entry which is preliminary data.</text>
</comment>
<dbReference type="InterPro" id="IPR038765">
    <property type="entry name" value="Papain-like_cys_pep_sf"/>
</dbReference>
<dbReference type="InterPro" id="IPR010319">
    <property type="entry name" value="Transglutaminase-like_Cys_pept"/>
</dbReference>
<keyword evidence="2" id="KW-1185">Reference proteome</keyword>
<dbReference type="RefSeq" id="WP_369287072.1">
    <property type="nucleotide sequence ID" value="NZ_JBFTEG010000005.1"/>
</dbReference>
<accession>A0ABV3YU48</accession>
<protein>
    <submittedName>
        <fullName evidence="1">Cysteine protease LapG</fullName>
    </submittedName>
</protein>
<dbReference type="Pfam" id="PF06035">
    <property type="entry name" value="Peptidase_C93"/>
    <property type="match status" value="1"/>
</dbReference>
<gene>
    <name evidence="1" type="primary">lapG</name>
    <name evidence="1" type="ORF">AB5S05_08520</name>
</gene>
<dbReference type="PANTHER" id="PTHR39327">
    <property type="match status" value="1"/>
</dbReference>